<accession>A0A1B7P906</accession>
<dbReference type="STRING" id="1658172.A0A1B7P906"/>
<evidence type="ECO:0000256" key="3">
    <source>
        <dbReference type="ARBA" id="ARBA00011534"/>
    </source>
</evidence>
<dbReference type="GO" id="GO:0005524">
    <property type="term" value="F:ATP binding"/>
    <property type="evidence" value="ECO:0007669"/>
    <property type="project" value="InterPro"/>
</dbReference>
<comment type="subunit">
    <text evidence="3">Component of the EKC/KEOPS complex composed of at least BUD32, CGI121, GON7, KAE1 and PCC1; the whole complex dimerizes.</text>
</comment>
<proteinExistence type="predicted"/>
<sequence>MAKKETTEEMMKLDDVSPDDIDFKEQLFASDCSVIFLVAVRGQQCVMKVHHGRGPPLSYERKDRELDIHVLESTAYRRLKARGVCDKGIVPQFLGTMDKFDPKLCQPHLKKFLEDEYPPSALFLEYIPNMEMINIHNYTEVRMNNLLLGIHEIHKAGVEHNDIRHRNMLIVKDDPNPDRVVWIDFNRANTYDEHHMTDKQKVLIAEEEESMEGFKMYMDEDVRNGKLDKAYIFYCT</sequence>
<dbReference type="InterPro" id="IPR000719">
    <property type="entry name" value="Prot_kinase_dom"/>
</dbReference>
<comment type="catalytic activity">
    <reaction evidence="11">
        <text>L-seryl-[protein] + ATP = O-phospho-L-seryl-[protein] + ADP + H(+)</text>
        <dbReference type="Rhea" id="RHEA:17989"/>
        <dbReference type="Rhea" id="RHEA-COMP:9863"/>
        <dbReference type="Rhea" id="RHEA-COMP:11604"/>
        <dbReference type="ChEBI" id="CHEBI:15378"/>
        <dbReference type="ChEBI" id="CHEBI:29999"/>
        <dbReference type="ChEBI" id="CHEBI:30616"/>
        <dbReference type="ChEBI" id="CHEBI:83421"/>
        <dbReference type="ChEBI" id="CHEBI:456216"/>
        <dbReference type="EC" id="2.7.11.1"/>
    </reaction>
</comment>
<keyword evidence="7" id="KW-0158">Chromosome</keyword>
<dbReference type="GO" id="GO:0000781">
    <property type="term" value="C:chromosome, telomeric region"/>
    <property type="evidence" value="ECO:0007669"/>
    <property type="project" value="UniProtKB-SubCell"/>
</dbReference>
<dbReference type="InterPro" id="IPR011009">
    <property type="entry name" value="Kinase-like_dom_sf"/>
</dbReference>
<reference evidence="13 14" key="1">
    <citation type="submission" date="2015-07" db="EMBL/GenBank/DDBJ databases">
        <title>Emmonsia species relationships and genome sequence.</title>
        <authorList>
            <person name="Cuomo C.A."/>
            <person name="Schwartz I.S."/>
            <person name="Kenyon C."/>
            <person name="de Hoog G.S."/>
            <person name="Govender N.P."/>
            <person name="Botha A."/>
            <person name="Moreno L."/>
            <person name="de Vries M."/>
            <person name="Munoz J.F."/>
            <person name="Stielow J.B."/>
        </authorList>
    </citation>
    <scope>NUCLEOTIDE SEQUENCE [LARGE SCALE GENOMIC DNA]</scope>
    <source>
        <strain evidence="13 14">CBS 136260</strain>
    </source>
</reference>
<dbReference type="EMBL" id="LGUA01000005">
    <property type="protein sequence ID" value="OAX85506.1"/>
    <property type="molecule type" value="Genomic_DNA"/>
</dbReference>
<evidence type="ECO:0000256" key="8">
    <source>
        <dbReference type="ARBA" id="ARBA00030980"/>
    </source>
</evidence>
<dbReference type="EC" id="2.7.11.1" evidence="4"/>
<evidence type="ECO:0000259" key="12">
    <source>
        <dbReference type="PROSITE" id="PS50011"/>
    </source>
</evidence>
<dbReference type="Proteomes" id="UP000091918">
    <property type="component" value="Unassembled WGS sequence"/>
</dbReference>
<dbReference type="GO" id="GO:0004674">
    <property type="term" value="F:protein serine/threonine kinase activity"/>
    <property type="evidence" value="ECO:0007669"/>
    <property type="project" value="UniProtKB-EC"/>
</dbReference>
<evidence type="ECO:0000256" key="6">
    <source>
        <dbReference type="ARBA" id="ARBA00019973"/>
    </source>
</evidence>
<evidence type="ECO:0000313" key="14">
    <source>
        <dbReference type="Proteomes" id="UP000091918"/>
    </source>
</evidence>
<feature type="domain" description="Protein kinase" evidence="12">
    <location>
        <begin position="21"/>
        <end position="236"/>
    </location>
</feature>
<protein>
    <recommendedName>
        <fullName evidence="6">EKC/KEOPS complex subunit BUD32</fullName>
        <ecNumber evidence="4">2.7.11.1</ecNumber>
    </recommendedName>
    <alternativeName>
        <fullName evidence="8 9">Atypical Serine/threonine protein kinase BUD32</fullName>
    </alternativeName>
    <alternativeName>
        <fullName evidence="5">EKC/KEOPS complex subunit bud32</fullName>
    </alternativeName>
</protein>
<evidence type="ECO:0000256" key="10">
    <source>
        <dbReference type="ARBA" id="ARBA00047899"/>
    </source>
</evidence>
<dbReference type="Gene3D" id="1.10.510.10">
    <property type="entry name" value="Transferase(Phosphotransferase) domain 1"/>
    <property type="match status" value="1"/>
</dbReference>
<comment type="function">
    <text evidence="1">Component of the EKC/KEOPS complex that is required for the formation of a threonylcarbamoyl group on adenosine at position 37 (t(6)A37) in tRNAs that read codons beginning with adenine. The complex is probably involved in the transfer of the threonylcarbamoyl moiety of threonylcarbamoyl-AMP (TC-AMP) to the N6 group of A37. BUD32 has ATPase activity in the context of the EKC/KEOPS complex and likely plays a supporting role to the catalytic subunit KAE1. The EKC/KEOPS complex also promotes both telomere uncapping and telomere elongation. The complex is required for efficient recruitment of transcriptional coactivators.</text>
</comment>
<organism evidence="13 14">
    <name type="scientific">Emergomyces africanus</name>
    <dbReference type="NCBI Taxonomy" id="1955775"/>
    <lineage>
        <taxon>Eukaryota</taxon>
        <taxon>Fungi</taxon>
        <taxon>Dikarya</taxon>
        <taxon>Ascomycota</taxon>
        <taxon>Pezizomycotina</taxon>
        <taxon>Eurotiomycetes</taxon>
        <taxon>Eurotiomycetidae</taxon>
        <taxon>Onygenales</taxon>
        <taxon>Ajellomycetaceae</taxon>
        <taxon>Emergomyces</taxon>
    </lineage>
</organism>
<comment type="subcellular location">
    <subcellularLocation>
        <location evidence="2">Chromosome</location>
        <location evidence="2">Telomere</location>
    </subcellularLocation>
</comment>
<gene>
    <name evidence="13" type="ORF">ACJ72_00094</name>
</gene>
<evidence type="ECO:0000256" key="11">
    <source>
        <dbReference type="ARBA" id="ARBA00048679"/>
    </source>
</evidence>
<keyword evidence="14" id="KW-1185">Reference proteome</keyword>
<comment type="caution">
    <text evidence="13">The sequence shown here is derived from an EMBL/GenBank/DDBJ whole genome shotgun (WGS) entry which is preliminary data.</text>
</comment>
<keyword evidence="7" id="KW-0779">Telomere</keyword>
<evidence type="ECO:0000256" key="1">
    <source>
        <dbReference type="ARBA" id="ARBA00003747"/>
    </source>
</evidence>
<evidence type="ECO:0000256" key="2">
    <source>
        <dbReference type="ARBA" id="ARBA00004574"/>
    </source>
</evidence>
<dbReference type="InterPro" id="IPR008266">
    <property type="entry name" value="Tyr_kinase_AS"/>
</dbReference>
<dbReference type="OrthoDB" id="4185642at2759"/>
<dbReference type="SUPFAM" id="SSF56112">
    <property type="entry name" value="Protein kinase-like (PK-like)"/>
    <property type="match status" value="1"/>
</dbReference>
<evidence type="ECO:0000256" key="7">
    <source>
        <dbReference type="ARBA" id="ARBA00022895"/>
    </source>
</evidence>
<dbReference type="PROSITE" id="PS00109">
    <property type="entry name" value="PROTEIN_KINASE_TYR"/>
    <property type="match status" value="1"/>
</dbReference>
<dbReference type="AlphaFoldDB" id="A0A1B7P906"/>
<comment type="catalytic activity">
    <reaction evidence="10">
        <text>L-threonyl-[protein] + ATP = O-phospho-L-threonyl-[protein] + ADP + H(+)</text>
        <dbReference type="Rhea" id="RHEA:46608"/>
        <dbReference type="Rhea" id="RHEA-COMP:11060"/>
        <dbReference type="Rhea" id="RHEA-COMP:11605"/>
        <dbReference type="ChEBI" id="CHEBI:15378"/>
        <dbReference type="ChEBI" id="CHEBI:30013"/>
        <dbReference type="ChEBI" id="CHEBI:30616"/>
        <dbReference type="ChEBI" id="CHEBI:61977"/>
        <dbReference type="ChEBI" id="CHEBI:456216"/>
        <dbReference type="EC" id="2.7.11.1"/>
    </reaction>
</comment>
<evidence type="ECO:0000256" key="4">
    <source>
        <dbReference type="ARBA" id="ARBA00012513"/>
    </source>
</evidence>
<evidence type="ECO:0000256" key="9">
    <source>
        <dbReference type="ARBA" id="ARBA00033194"/>
    </source>
</evidence>
<dbReference type="PROSITE" id="PS50011">
    <property type="entry name" value="PROTEIN_KINASE_DOM"/>
    <property type="match status" value="1"/>
</dbReference>
<name>A0A1B7P906_9EURO</name>
<evidence type="ECO:0000256" key="5">
    <source>
        <dbReference type="ARBA" id="ARBA00013948"/>
    </source>
</evidence>
<evidence type="ECO:0000313" key="13">
    <source>
        <dbReference type="EMBL" id="OAX85506.1"/>
    </source>
</evidence>